<evidence type="ECO:0000313" key="1">
    <source>
        <dbReference type="EMBL" id="QUC16773.1"/>
    </source>
</evidence>
<dbReference type="Proteomes" id="UP000027002">
    <property type="component" value="Chromosome 1"/>
</dbReference>
<dbReference type="AlphaFoldDB" id="A0A8E5MDZ1"/>
<keyword evidence="2" id="KW-1185">Reference proteome</keyword>
<dbReference type="GeneID" id="66061792"/>
<dbReference type="RefSeq" id="XP_042994446.1">
    <property type="nucleotide sequence ID" value="XM_043138512.1"/>
</dbReference>
<proteinExistence type="predicted"/>
<organism evidence="1 2">
    <name type="scientific">Ustilaginoidea virens</name>
    <name type="common">Rice false smut fungus</name>
    <name type="synonym">Villosiclava virens</name>
    <dbReference type="NCBI Taxonomy" id="1159556"/>
    <lineage>
        <taxon>Eukaryota</taxon>
        <taxon>Fungi</taxon>
        <taxon>Dikarya</taxon>
        <taxon>Ascomycota</taxon>
        <taxon>Pezizomycotina</taxon>
        <taxon>Sordariomycetes</taxon>
        <taxon>Hypocreomycetidae</taxon>
        <taxon>Hypocreales</taxon>
        <taxon>Clavicipitaceae</taxon>
        <taxon>Ustilaginoidea</taxon>
    </lineage>
</organism>
<dbReference type="KEGG" id="uvi:66061792"/>
<protein>
    <submittedName>
        <fullName evidence="1">Uncharacterized protein</fullName>
    </submittedName>
</protein>
<evidence type="ECO:0000313" key="2">
    <source>
        <dbReference type="Proteomes" id="UP000027002"/>
    </source>
</evidence>
<dbReference type="EMBL" id="CP072753">
    <property type="protein sequence ID" value="QUC16773.1"/>
    <property type="molecule type" value="Genomic_DNA"/>
</dbReference>
<accession>A0A8E5MDZ1</accession>
<sequence length="149" mass="15995">MFAPVTARGYKGVEEGSIKTAGRQAPFFWERIGLVSAQCARRIGLADSIGGKTSEQEQRHGFVPGASKLMVGAKAFAAGWNEENEMPWHDGEQPYSVDQSTSVRCLRVSMAPHTPCSVLGDAVAVNVCCWMPFRPSAHRQADGAAGPNC</sequence>
<reference evidence="1" key="1">
    <citation type="submission" date="2020-03" db="EMBL/GenBank/DDBJ databases">
        <title>A mixture of massive structural variations and highly conserved coding sequences in Ustilaginoidea virens genome.</title>
        <authorList>
            <person name="Zhang K."/>
            <person name="Zhao Z."/>
            <person name="Zhang Z."/>
            <person name="Li Y."/>
            <person name="Hsiang T."/>
            <person name="Sun W."/>
        </authorList>
    </citation>
    <scope>NUCLEOTIDE SEQUENCE</scope>
    <source>
        <strain evidence="1">UV-8b</strain>
    </source>
</reference>
<name>A0A8E5MDZ1_USTVR</name>
<gene>
    <name evidence="1" type="ORF">UV8b_01014</name>
</gene>